<feature type="domain" description="SET" evidence="9">
    <location>
        <begin position="533"/>
        <end position="668"/>
    </location>
</feature>
<evidence type="ECO:0000256" key="3">
    <source>
        <dbReference type="ARBA" id="ARBA00022603"/>
    </source>
</evidence>
<comment type="caution">
    <text evidence="12">The sequence shown here is derived from an EMBL/GenBank/DDBJ whole genome shotgun (WGS) entry which is preliminary data.</text>
</comment>
<dbReference type="PROSITE" id="PS50868">
    <property type="entry name" value="POST_SET"/>
    <property type="match status" value="1"/>
</dbReference>
<dbReference type="InterPro" id="IPR007728">
    <property type="entry name" value="Pre-SET_dom"/>
</dbReference>
<keyword evidence="3" id="KW-0489">Methyltransferase</keyword>
<dbReference type="SMART" id="SM00317">
    <property type="entry name" value="SET"/>
    <property type="match status" value="1"/>
</dbReference>
<evidence type="ECO:0000313" key="12">
    <source>
        <dbReference type="EMBL" id="KAK9774646.1"/>
    </source>
</evidence>
<dbReference type="SMART" id="SM00468">
    <property type="entry name" value="PreSET"/>
    <property type="match status" value="1"/>
</dbReference>
<gene>
    <name evidence="12" type="ORF">SCAR479_08731</name>
</gene>
<accession>A0ABR2XLG2</accession>
<organism evidence="12 13">
    <name type="scientific">Seiridium cardinale</name>
    <dbReference type="NCBI Taxonomy" id="138064"/>
    <lineage>
        <taxon>Eukaryota</taxon>
        <taxon>Fungi</taxon>
        <taxon>Dikarya</taxon>
        <taxon>Ascomycota</taxon>
        <taxon>Pezizomycotina</taxon>
        <taxon>Sordariomycetes</taxon>
        <taxon>Xylariomycetidae</taxon>
        <taxon>Amphisphaeriales</taxon>
        <taxon>Sporocadaceae</taxon>
        <taxon>Seiridium</taxon>
    </lineage>
</organism>
<keyword evidence="4" id="KW-0808">Transferase</keyword>
<feature type="domain" description="Post-SET" evidence="11">
    <location>
        <begin position="686"/>
        <end position="702"/>
    </location>
</feature>
<dbReference type="SUPFAM" id="SSF82199">
    <property type="entry name" value="SET domain"/>
    <property type="match status" value="1"/>
</dbReference>
<comment type="subcellular location">
    <subcellularLocation>
        <location evidence="1">Chromosome</location>
    </subcellularLocation>
</comment>
<dbReference type="EMBL" id="JARVKM010000040">
    <property type="protein sequence ID" value="KAK9774646.1"/>
    <property type="molecule type" value="Genomic_DNA"/>
</dbReference>
<feature type="region of interest" description="Disordered" evidence="8">
    <location>
        <begin position="228"/>
        <end position="247"/>
    </location>
</feature>
<evidence type="ECO:0000256" key="6">
    <source>
        <dbReference type="ARBA" id="ARBA00022723"/>
    </source>
</evidence>
<dbReference type="InterPro" id="IPR046341">
    <property type="entry name" value="SET_dom_sf"/>
</dbReference>
<evidence type="ECO:0000313" key="13">
    <source>
        <dbReference type="Proteomes" id="UP001465668"/>
    </source>
</evidence>
<evidence type="ECO:0000256" key="4">
    <source>
        <dbReference type="ARBA" id="ARBA00022679"/>
    </source>
</evidence>
<evidence type="ECO:0000256" key="8">
    <source>
        <dbReference type="SAM" id="MobiDB-lite"/>
    </source>
</evidence>
<dbReference type="PROSITE" id="PS50867">
    <property type="entry name" value="PRE_SET"/>
    <property type="match status" value="1"/>
</dbReference>
<dbReference type="InterPro" id="IPR003616">
    <property type="entry name" value="Post-SET_dom"/>
</dbReference>
<evidence type="ECO:0000256" key="7">
    <source>
        <dbReference type="ARBA" id="ARBA00022833"/>
    </source>
</evidence>
<dbReference type="Gene3D" id="2.170.270.10">
    <property type="entry name" value="SET domain"/>
    <property type="match status" value="1"/>
</dbReference>
<protein>
    <submittedName>
        <fullName evidence="12">Histone-lysine N-methyltransferase, H3 lysine-9 specific dim-5</fullName>
    </submittedName>
</protein>
<keyword evidence="5" id="KW-0949">S-adenosyl-L-methionine</keyword>
<keyword evidence="6" id="KW-0479">Metal-binding</keyword>
<reference evidence="12 13" key="1">
    <citation type="submission" date="2024-02" db="EMBL/GenBank/DDBJ databases">
        <title>First draft genome assembly of two strains of Seiridium cardinale.</title>
        <authorList>
            <person name="Emiliani G."/>
            <person name="Scali E."/>
        </authorList>
    </citation>
    <scope>NUCLEOTIDE SEQUENCE [LARGE SCALE GENOMIC DNA]</scope>
    <source>
        <strain evidence="12 13">BM-138-000479</strain>
    </source>
</reference>
<dbReference type="PROSITE" id="PS50280">
    <property type="entry name" value="SET"/>
    <property type="match status" value="1"/>
</dbReference>
<sequence length="702" mass="79096">MVLYLKRGKRMLPALQHEHTRQLVSAAKYRMITRYATSKTCSVTPWSPTSGTDQSLDAGCYNHPVVILSPLVDDGEVVILILTSFNGVELAIKHRSFEIREKYLPVSPCSPHPDNGILLYLENQSLFLSKNSYIHARAHHSITIESLRPYNNSSDEYALSKKSYQELVEYAKFTLSIVHVHQAAVLSTDRSTSGSRHNARLNGRATTTRYETRSSRSNVHVDATIMTRGTAQVPPGSNGGRRSANNRRPRRVAYLDDFFRDHTVPIQVGTARFPGAHAGPSQTWSGRYGTIPTSSRSVWGSEPPRNPFWEVMRIVLWLSVAILVGYGIYRGGLRTVWAIQVSVEWVEHTFVAATNATKDGCHALVTSVKHGVDFAIEGLKNGLEREKINCHWCQIRTFRSHPDFPVTIINQTDNAVPSPDFHFTDHSVFGPGVEPARDEFRSGCDCEDGEECQYNTCHCLQEMEDSEDESELEDETYGDALRRKTFAYHTHGIKKGHLRSKVLESREPIYECHDGCACGLDCPNRVVERGRKIPLQIFRTPNRGWGVRSMVDIKRGQFIDKYMGEIITPAEADRRRAHSDIAQRKDVYLFALDKFSDPESPDERLRGPSVEVDGEFMSGPTRFINHSCDPNLRIFARVGDHADKHIHDLAFFAIQDIPRGDELTFDYVDGVDDSANDALDPAKKKDMAICLCGSPKCRGFLW</sequence>
<evidence type="ECO:0000256" key="5">
    <source>
        <dbReference type="ARBA" id="ARBA00022691"/>
    </source>
</evidence>
<evidence type="ECO:0000256" key="1">
    <source>
        <dbReference type="ARBA" id="ARBA00004286"/>
    </source>
</evidence>
<dbReference type="PANTHER" id="PTHR46223">
    <property type="entry name" value="HISTONE-LYSINE N-METHYLTRANSFERASE SUV39H"/>
    <property type="match status" value="1"/>
</dbReference>
<dbReference type="Pfam" id="PF05033">
    <property type="entry name" value="Pre-SET"/>
    <property type="match status" value="1"/>
</dbReference>
<dbReference type="Pfam" id="PF00856">
    <property type="entry name" value="SET"/>
    <property type="match status" value="1"/>
</dbReference>
<evidence type="ECO:0000259" key="9">
    <source>
        <dbReference type="PROSITE" id="PS50280"/>
    </source>
</evidence>
<evidence type="ECO:0000256" key="2">
    <source>
        <dbReference type="ARBA" id="ARBA00022454"/>
    </source>
</evidence>
<proteinExistence type="predicted"/>
<feature type="domain" description="Pre-SET" evidence="10">
    <location>
        <begin position="442"/>
        <end position="530"/>
    </location>
</feature>
<evidence type="ECO:0000259" key="11">
    <source>
        <dbReference type="PROSITE" id="PS50868"/>
    </source>
</evidence>
<dbReference type="PANTHER" id="PTHR46223:SF3">
    <property type="entry name" value="HISTONE-LYSINE N-METHYLTRANSFERASE SET-23"/>
    <property type="match status" value="1"/>
</dbReference>
<keyword evidence="13" id="KW-1185">Reference proteome</keyword>
<evidence type="ECO:0000259" key="10">
    <source>
        <dbReference type="PROSITE" id="PS50867"/>
    </source>
</evidence>
<dbReference type="Proteomes" id="UP001465668">
    <property type="component" value="Unassembled WGS sequence"/>
</dbReference>
<name>A0ABR2XLG2_9PEZI</name>
<dbReference type="InterPro" id="IPR050973">
    <property type="entry name" value="H3K9_Histone-Lys_N-MTase"/>
</dbReference>
<keyword evidence="2" id="KW-0158">Chromosome</keyword>
<dbReference type="CDD" id="cd19473">
    <property type="entry name" value="SET_SUV39H_DIM5-like"/>
    <property type="match status" value="1"/>
</dbReference>
<dbReference type="InterPro" id="IPR001214">
    <property type="entry name" value="SET_dom"/>
</dbReference>
<keyword evidence="7" id="KW-0862">Zinc</keyword>